<dbReference type="Pfam" id="PF11578">
    <property type="entry name" value="DUF3237"/>
    <property type="match status" value="1"/>
</dbReference>
<dbReference type="OrthoDB" id="2544694at2759"/>
<evidence type="ECO:0000313" key="2">
    <source>
        <dbReference type="EMBL" id="TQN69494.1"/>
    </source>
</evidence>
<dbReference type="PANTHER" id="PTHR37315">
    <property type="entry name" value="UPF0311 PROTEIN BLR7842"/>
    <property type="match status" value="1"/>
</dbReference>
<dbReference type="InterPro" id="IPR020915">
    <property type="entry name" value="UPF0311"/>
</dbReference>
<dbReference type="AlphaFoldDB" id="A0A5Q4BSZ8"/>
<evidence type="ECO:0000256" key="1">
    <source>
        <dbReference type="SAM" id="SignalP"/>
    </source>
</evidence>
<evidence type="ECO:0000313" key="3">
    <source>
        <dbReference type="Proteomes" id="UP000326340"/>
    </source>
</evidence>
<proteinExistence type="predicted"/>
<sequence>MLFSRALTSASAGLLLSLIDQVITSPTVASPKAPKLQLLYRLNLTLGDALSFGPGPKGTRLSFPITGGEFNGPKLSGRVLNVGADLGLVDDKGTFFANAYYQFQTEDGANILVHADGPGLQNGPHPVTRITLETGSEGYYWLNNIVVVGESTPGDGFVAINAWQVITPSAG</sequence>
<feature type="signal peptide" evidence="1">
    <location>
        <begin position="1"/>
        <end position="24"/>
    </location>
</feature>
<keyword evidence="1" id="KW-0732">Signal</keyword>
<comment type="caution">
    <text evidence="2">The sequence shown here is derived from an EMBL/GenBank/DDBJ whole genome shotgun (WGS) entry which is preliminary data.</text>
</comment>
<feature type="chain" id="PRO_5025040609" evidence="1">
    <location>
        <begin position="25"/>
        <end position="171"/>
    </location>
</feature>
<dbReference type="PANTHER" id="PTHR37315:SF1">
    <property type="entry name" value="UPF0311 PROTEIN BLR7842"/>
    <property type="match status" value="1"/>
</dbReference>
<dbReference type="EMBL" id="PUHP01000512">
    <property type="protein sequence ID" value="TQN69494.1"/>
    <property type="molecule type" value="Genomic_DNA"/>
</dbReference>
<dbReference type="Gene3D" id="2.40.160.20">
    <property type="match status" value="1"/>
</dbReference>
<organism evidence="2 3">
    <name type="scientific">Colletotrichum shisoi</name>
    <dbReference type="NCBI Taxonomy" id="2078593"/>
    <lineage>
        <taxon>Eukaryota</taxon>
        <taxon>Fungi</taxon>
        <taxon>Dikarya</taxon>
        <taxon>Ascomycota</taxon>
        <taxon>Pezizomycotina</taxon>
        <taxon>Sordariomycetes</taxon>
        <taxon>Hypocreomycetidae</taxon>
        <taxon>Glomerellales</taxon>
        <taxon>Glomerellaceae</taxon>
        <taxon>Colletotrichum</taxon>
        <taxon>Colletotrichum destructivum species complex</taxon>
    </lineage>
</organism>
<keyword evidence="3" id="KW-1185">Reference proteome</keyword>
<name>A0A5Q4BSZ8_9PEZI</name>
<reference evidence="2 3" key="1">
    <citation type="journal article" date="2019" name="Sci. Rep.">
        <title>Colletotrichum shisoi sp. nov., an anthracnose pathogen of Perilla frutescens in Japan: molecular phylogenetic, morphological and genomic evidence.</title>
        <authorList>
            <person name="Gan P."/>
            <person name="Tsushima A."/>
            <person name="Hiroyama R."/>
            <person name="Narusaka M."/>
            <person name="Takano Y."/>
            <person name="Narusaka Y."/>
            <person name="Kawaradani M."/>
            <person name="Damm U."/>
            <person name="Shirasu K."/>
        </authorList>
    </citation>
    <scope>NUCLEOTIDE SEQUENCE [LARGE SCALE GENOMIC DNA]</scope>
    <source>
        <strain evidence="2 3">PG-2018a</strain>
    </source>
</reference>
<protein>
    <submittedName>
        <fullName evidence="2">UPF0311 protein</fullName>
    </submittedName>
</protein>
<dbReference type="Proteomes" id="UP000326340">
    <property type="component" value="Unassembled WGS sequence"/>
</dbReference>
<accession>A0A5Q4BSZ8</accession>
<gene>
    <name evidence="2" type="ORF">CSHISOI_05988</name>
</gene>